<feature type="region of interest" description="Disordered" evidence="3">
    <location>
        <begin position="267"/>
        <end position="320"/>
    </location>
</feature>
<evidence type="ECO:0000313" key="5">
    <source>
        <dbReference type="EMBL" id="MBL4952319.1"/>
    </source>
</evidence>
<reference evidence="5 6" key="1">
    <citation type="submission" date="2021-01" db="EMBL/GenBank/DDBJ databases">
        <title>Genome public.</title>
        <authorList>
            <person name="Liu C."/>
            <person name="Sun Q."/>
        </authorList>
    </citation>
    <scope>NUCLEOTIDE SEQUENCE [LARGE SCALE GENOMIC DNA]</scope>
    <source>
        <strain evidence="5 6">YIM B02564</strain>
    </source>
</reference>
<dbReference type="Gene3D" id="3.40.50.1400">
    <property type="match status" value="2"/>
</dbReference>
<dbReference type="Proteomes" id="UP000623967">
    <property type="component" value="Unassembled WGS sequence"/>
</dbReference>
<gene>
    <name evidence="5" type="ORF">JK635_08870</name>
</gene>
<dbReference type="PROSITE" id="PS00028">
    <property type="entry name" value="ZINC_FINGER_C2H2_1"/>
    <property type="match status" value="1"/>
</dbReference>
<dbReference type="PANTHER" id="PTHR33542">
    <property type="entry name" value="SIROHYDROCHLORIN FERROCHELATASE, CHLOROPLASTIC"/>
    <property type="match status" value="1"/>
</dbReference>
<dbReference type="SUPFAM" id="SSF53800">
    <property type="entry name" value="Chelatase"/>
    <property type="match status" value="1"/>
</dbReference>
<dbReference type="InterPro" id="IPR013087">
    <property type="entry name" value="Znf_C2H2_type"/>
</dbReference>
<protein>
    <submittedName>
        <fullName evidence="5">Sirohydrochlorin chelatase</fullName>
    </submittedName>
</protein>
<keyword evidence="1" id="KW-0479">Metal-binding</keyword>
<feature type="compositionally biased region" description="Basic and acidic residues" evidence="3">
    <location>
        <begin position="286"/>
        <end position="320"/>
    </location>
</feature>
<dbReference type="RefSeq" id="WP_202653586.1">
    <property type="nucleotide sequence ID" value="NZ_JAESWB010000165.1"/>
</dbReference>
<accession>A0ABS1TNL7</accession>
<dbReference type="CDD" id="cd03414">
    <property type="entry name" value="CbiX_SirB_C"/>
    <property type="match status" value="1"/>
</dbReference>
<feature type="compositionally biased region" description="Basic residues" evidence="3">
    <location>
        <begin position="268"/>
        <end position="285"/>
    </location>
</feature>
<organism evidence="5 6">
    <name type="scientific">Neobacillus paridis</name>
    <dbReference type="NCBI Taxonomy" id="2803862"/>
    <lineage>
        <taxon>Bacteria</taxon>
        <taxon>Bacillati</taxon>
        <taxon>Bacillota</taxon>
        <taxon>Bacilli</taxon>
        <taxon>Bacillales</taxon>
        <taxon>Bacillaceae</taxon>
        <taxon>Neobacillus</taxon>
    </lineage>
</organism>
<proteinExistence type="predicted"/>
<evidence type="ECO:0000256" key="1">
    <source>
        <dbReference type="ARBA" id="ARBA00022723"/>
    </source>
</evidence>
<dbReference type="PANTHER" id="PTHR33542:SF3">
    <property type="entry name" value="SIROHYDROCHLORIN FERROCHELATASE, CHLOROPLASTIC"/>
    <property type="match status" value="1"/>
</dbReference>
<dbReference type="InterPro" id="IPR050963">
    <property type="entry name" value="Sirohydro_Cobaltochel/CbiX"/>
</dbReference>
<dbReference type="Pfam" id="PF01903">
    <property type="entry name" value="CbiX"/>
    <property type="match status" value="2"/>
</dbReference>
<dbReference type="CDD" id="cd03416">
    <property type="entry name" value="CbiX_SirB_N"/>
    <property type="match status" value="1"/>
</dbReference>
<dbReference type="InterPro" id="IPR002762">
    <property type="entry name" value="CbiX-like"/>
</dbReference>
<evidence type="ECO:0000313" key="6">
    <source>
        <dbReference type="Proteomes" id="UP000623967"/>
    </source>
</evidence>
<comment type="caution">
    <text evidence="5">The sequence shown here is derived from an EMBL/GenBank/DDBJ whole genome shotgun (WGS) entry which is preliminary data.</text>
</comment>
<dbReference type="EMBL" id="JAESWB010000165">
    <property type="protein sequence ID" value="MBL4952319.1"/>
    <property type="molecule type" value="Genomic_DNA"/>
</dbReference>
<keyword evidence="2" id="KW-0456">Lyase</keyword>
<name>A0ABS1TNL7_9BACI</name>
<feature type="domain" description="C2H2-type" evidence="4">
    <location>
        <begin position="256"/>
        <end position="276"/>
    </location>
</feature>
<evidence type="ECO:0000256" key="2">
    <source>
        <dbReference type="ARBA" id="ARBA00023239"/>
    </source>
</evidence>
<evidence type="ECO:0000259" key="4">
    <source>
        <dbReference type="PROSITE" id="PS00028"/>
    </source>
</evidence>
<keyword evidence="6" id="KW-1185">Reference proteome</keyword>
<sequence>MKAVLMVAHGSRDQEANDQVRRVIHNLNHSLDPALLLELCFLELEAPGIDQGIANCVAKGAEEVALIPIMLLQASHSKIHIPNAIDQAKKKYPNIHFSYGRPIGIHPAALEICQTRLEECGEELRNPDPKAAVLVVGRGGSDPDANSDLYKISRLLWEQLDYKWVETAFFAVTDPSVEEGINRLIKLEAKKIIILPYFLFTGVLIKELERMVEQLKIKYPDCQFKLAGFFGFHPNLEVILKERINEALKEDVRMNCDTCQYRFEASKHTGHHHHHHEPGHHHDHHHNTENHHDRDDHHCHDHCQHGESQHHDGHDGQKGI</sequence>
<evidence type="ECO:0000256" key="3">
    <source>
        <dbReference type="SAM" id="MobiDB-lite"/>
    </source>
</evidence>